<comment type="function">
    <text evidence="1 17 18">Cell wall formation. Catalyzes the addition of glutamate to the nucleotide precursor UDP-N-acetylmuramoyl-L-alanine (UMA).</text>
</comment>
<keyword evidence="7 17" id="KW-0963">Cytoplasm</keyword>
<evidence type="ECO:0000313" key="21">
    <source>
        <dbReference type="EMBL" id="PFJ38815.1"/>
    </source>
</evidence>
<gene>
    <name evidence="17" type="primary">murD</name>
    <name evidence="21" type="ORF">COJ15_17205</name>
</gene>
<feature type="domain" description="Mur ligase central" evidence="20">
    <location>
        <begin position="114"/>
        <end position="287"/>
    </location>
</feature>
<dbReference type="GO" id="GO:0009252">
    <property type="term" value="P:peptidoglycan biosynthetic process"/>
    <property type="evidence" value="ECO:0007669"/>
    <property type="project" value="UniProtKB-UniRule"/>
</dbReference>
<dbReference type="HAMAP" id="MF_00639">
    <property type="entry name" value="MurD"/>
    <property type="match status" value="1"/>
</dbReference>
<dbReference type="SUPFAM" id="SSF53244">
    <property type="entry name" value="MurD-like peptide ligases, peptide-binding domain"/>
    <property type="match status" value="1"/>
</dbReference>
<evidence type="ECO:0000259" key="19">
    <source>
        <dbReference type="Pfam" id="PF02875"/>
    </source>
</evidence>
<dbReference type="Proteomes" id="UP000224003">
    <property type="component" value="Unassembled WGS sequence"/>
</dbReference>
<evidence type="ECO:0000256" key="17">
    <source>
        <dbReference type="HAMAP-Rule" id="MF_00639"/>
    </source>
</evidence>
<dbReference type="Gene3D" id="3.90.190.20">
    <property type="entry name" value="Mur ligase, C-terminal domain"/>
    <property type="match status" value="1"/>
</dbReference>
<dbReference type="AlphaFoldDB" id="A0A9X6WND8"/>
<evidence type="ECO:0000256" key="9">
    <source>
        <dbReference type="ARBA" id="ARBA00022741"/>
    </source>
</evidence>
<comment type="pathway">
    <text evidence="3 17 18">Cell wall biogenesis; peptidoglycan biosynthesis.</text>
</comment>
<dbReference type="SUPFAM" id="SSF51984">
    <property type="entry name" value="MurCD N-terminal domain"/>
    <property type="match status" value="1"/>
</dbReference>
<evidence type="ECO:0000256" key="8">
    <source>
        <dbReference type="ARBA" id="ARBA00022598"/>
    </source>
</evidence>
<feature type="domain" description="Mur ligase C-terminal" evidence="19">
    <location>
        <begin position="309"/>
        <end position="422"/>
    </location>
</feature>
<comment type="subcellular location">
    <subcellularLocation>
        <location evidence="2 17 18">Cytoplasm</location>
    </subcellularLocation>
</comment>
<evidence type="ECO:0000256" key="3">
    <source>
        <dbReference type="ARBA" id="ARBA00004752"/>
    </source>
</evidence>
<evidence type="ECO:0000256" key="13">
    <source>
        <dbReference type="ARBA" id="ARBA00023316"/>
    </source>
</evidence>
<keyword evidence="11 17" id="KW-0133">Cell shape</keyword>
<sequence>METMFKNKNVIVLGLAKSGFSTALLLLKSGANVIISALKKDISDSNIDILHTLGAKIIWGPHSIKLLNDNIDFIVKNPGIPYSIPFLIESTKRNIPIYSEIEITSPFLKDTIAITGSNGKTTTTTLIQNILSLHKDTIACGNIGRPLSDVVVKGEQDKTLVMELSSFQLKGTRTFKPFISILLNINESHLDYHKDMNDYVLSKSMITKNQTADDFLIYNIEDPILRDVVKTTNANTIPFSTDNFHTEGACVKEDWIYYNGERFMETNKIALPGKHNLQNILSTLIVAKLHNIPEDSIKHVFATFSGVEHRLQYVTTIKNRKFYNDSKATNIPAANNAVLSFERSPILIAGGLDRGNSFEDFIPTLKKCKAVFVYGQTADKIINTATDHHLNHVFKVNSLEEAVVKSYEESSDRDIILLSPACASWDQFKSFEERGNQFISYIHQLKKNKDVLV</sequence>
<evidence type="ECO:0000256" key="2">
    <source>
        <dbReference type="ARBA" id="ARBA00004496"/>
    </source>
</evidence>
<dbReference type="Gene3D" id="3.40.1190.10">
    <property type="entry name" value="Mur-like, catalytic domain"/>
    <property type="match status" value="1"/>
</dbReference>
<dbReference type="SUPFAM" id="SSF53623">
    <property type="entry name" value="MurD-like peptide ligases, catalytic domain"/>
    <property type="match status" value="1"/>
</dbReference>
<dbReference type="PANTHER" id="PTHR43692">
    <property type="entry name" value="UDP-N-ACETYLMURAMOYLALANINE--D-GLUTAMATE LIGASE"/>
    <property type="match status" value="1"/>
</dbReference>
<keyword evidence="9 17" id="KW-0547">Nucleotide-binding</keyword>
<evidence type="ECO:0000256" key="16">
    <source>
        <dbReference type="ARBA" id="ARBA00047632"/>
    </source>
</evidence>
<evidence type="ECO:0000313" key="22">
    <source>
        <dbReference type="Proteomes" id="UP000224003"/>
    </source>
</evidence>
<dbReference type="GO" id="GO:0005737">
    <property type="term" value="C:cytoplasm"/>
    <property type="evidence" value="ECO:0007669"/>
    <property type="project" value="UniProtKB-SubCell"/>
</dbReference>
<evidence type="ECO:0000256" key="1">
    <source>
        <dbReference type="ARBA" id="ARBA00002734"/>
    </source>
</evidence>
<keyword evidence="12 17" id="KW-0573">Peptidoglycan synthesis</keyword>
<dbReference type="GO" id="GO:0071555">
    <property type="term" value="P:cell wall organization"/>
    <property type="evidence" value="ECO:0007669"/>
    <property type="project" value="UniProtKB-KW"/>
</dbReference>
<keyword evidence="13 17" id="KW-0961">Cell wall biogenesis/degradation</keyword>
<dbReference type="NCBIfam" id="TIGR01087">
    <property type="entry name" value="murD"/>
    <property type="match status" value="1"/>
</dbReference>
<evidence type="ECO:0000256" key="15">
    <source>
        <dbReference type="ARBA" id="ARBA00032324"/>
    </source>
</evidence>
<evidence type="ECO:0000256" key="6">
    <source>
        <dbReference type="ARBA" id="ARBA00015655"/>
    </source>
</evidence>
<comment type="similarity">
    <text evidence="4 17">Belongs to the MurCDEF family.</text>
</comment>
<dbReference type="Gene3D" id="3.40.50.720">
    <property type="entry name" value="NAD(P)-binding Rossmann-like Domain"/>
    <property type="match status" value="1"/>
</dbReference>
<dbReference type="RefSeq" id="WP_098517059.1">
    <property type="nucleotide sequence ID" value="NZ_NUVX01000030.1"/>
</dbReference>
<dbReference type="Pfam" id="PF02875">
    <property type="entry name" value="Mur_ligase_C"/>
    <property type="match status" value="1"/>
</dbReference>
<evidence type="ECO:0000256" key="5">
    <source>
        <dbReference type="ARBA" id="ARBA00012212"/>
    </source>
</evidence>
<dbReference type="GO" id="GO:0005524">
    <property type="term" value="F:ATP binding"/>
    <property type="evidence" value="ECO:0007669"/>
    <property type="project" value="UniProtKB-UniRule"/>
</dbReference>
<evidence type="ECO:0000256" key="4">
    <source>
        <dbReference type="ARBA" id="ARBA00010416"/>
    </source>
</evidence>
<dbReference type="GO" id="GO:0051301">
    <property type="term" value="P:cell division"/>
    <property type="evidence" value="ECO:0007669"/>
    <property type="project" value="UniProtKB-KW"/>
</dbReference>
<dbReference type="PANTHER" id="PTHR43692:SF1">
    <property type="entry name" value="UDP-N-ACETYLMURAMOYLALANINE--D-GLUTAMATE LIGASE"/>
    <property type="match status" value="1"/>
</dbReference>
<evidence type="ECO:0000256" key="14">
    <source>
        <dbReference type="ARBA" id="ARBA00030398"/>
    </source>
</evidence>
<evidence type="ECO:0000256" key="11">
    <source>
        <dbReference type="ARBA" id="ARBA00022960"/>
    </source>
</evidence>
<reference evidence="21 22" key="1">
    <citation type="submission" date="2017-09" db="EMBL/GenBank/DDBJ databases">
        <title>Large-scale bioinformatics analysis of Bacillus genomes uncovers conserved roles of natural products in bacterial physiology.</title>
        <authorList>
            <consortium name="Agbiome Team Llc"/>
            <person name="Bleich R.M."/>
            <person name="Grubbs K.J."/>
            <person name="Santa Maria K.C."/>
            <person name="Allen S.E."/>
            <person name="Farag S."/>
            <person name="Shank E.A."/>
            <person name="Bowers A."/>
        </authorList>
    </citation>
    <scope>NUCLEOTIDE SEQUENCE [LARGE SCALE GENOMIC DNA]</scope>
    <source>
        <strain evidence="21 22">AFS085496</strain>
    </source>
</reference>
<feature type="binding site" evidence="17">
    <location>
        <begin position="116"/>
        <end position="122"/>
    </location>
    <ligand>
        <name>ATP</name>
        <dbReference type="ChEBI" id="CHEBI:30616"/>
    </ligand>
</feature>
<dbReference type="EMBL" id="NUVX01000030">
    <property type="protein sequence ID" value="PFJ38815.1"/>
    <property type="molecule type" value="Genomic_DNA"/>
</dbReference>
<dbReference type="InterPro" id="IPR036615">
    <property type="entry name" value="Mur_ligase_C_dom_sf"/>
</dbReference>
<dbReference type="GO" id="GO:0008764">
    <property type="term" value="F:UDP-N-acetylmuramoylalanine-D-glutamate ligase activity"/>
    <property type="evidence" value="ECO:0007669"/>
    <property type="project" value="UniProtKB-UniRule"/>
</dbReference>
<dbReference type="EC" id="6.3.2.9" evidence="5 17"/>
<comment type="catalytic activity">
    <reaction evidence="16 17 18">
        <text>UDP-N-acetyl-alpha-D-muramoyl-L-alanine + D-glutamate + ATP = UDP-N-acetyl-alpha-D-muramoyl-L-alanyl-D-glutamate + ADP + phosphate + H(+)</text>
        <dbReference type="Rhea" id="RHEA:16429"/>
        <dbReference type="ChEBI" id="CHEBI:15378"/>
        <dbReference type="ChEBI" id="CHEBI:29986"/>
        <dbReference type="ChEBI" id="CHEBI:30616"/>
        <dbReference type="ChEBI" id="CHEBI:43474"/>
        <dbReference type="ChEBI" id="CHEBI:83898"/>
        <dbReference type="ChEBI" id="CHEBI:83900"/>
        <dbReference type="ChEBI" id="CHEBI:456216"/>
        <dbReference type="EC" id="6.3.2.9"/>
    </reaction>
</comment>
<dbReference type="InterPro" id="IPR036565">
    <property type="entry name" value="Mur-like_cat_sf"/>
</dbReference>
<dbReference type="InterPro" id="IPR005762">
    <property type="entry name" value="MurD"/>
</dbReference>
<evidence type="ECO:0000256" key="7">
    <source>
        <dbReference type="ARBA" id="ARBA00022490"/>
    </source>
</evidence>
<evidence type="ECO:0000256" key="12">
    <source>
        <dbReference type="ARBA" id="ARBA00022984"/>
    </source>
</evidence>
<dbReference type="GO" id="GO:0008360">
    <property type="term" value="P:regulation of cell shape"/>
    <property type="evidence" value="ECO:0007669"/>
    <property type="project" value="UniProtKB-KW"/>
</dbReference>
<proteinExistence type="inferred from homology"/>
<organism evidence="21 22">
    <name type="scientific">Bacillus thuringiensis</name>
    <dbReference type="NCBI Taxonomy" id="1428"/>
    <lineage>
        <taxon>Bacteria</taxon>
        <taxon>Bacillati</taxon>
        <taxon>Bacillota</taxon>
        <taxon>Bacilli</taxon>
        <taxon>Bacillales</taxon>
        <taxon>Bacillaceae</taxon>
        <taxon>Bacillus</taxon>
        <taxon>Bacillus cereus group</taxon>
    </lineage>
</organism>
<evidence type="ECO:0000256" key="10">
    <source>
        <dbReference type="ARBA" id="ARBA00022840"/>
    </source>
</evidence>
<keyword evidence="10 17" id="KW-0067">ATP-binding</keyword>
<evidence type="ECO:0000256" key="18">
    <source>
        <dbReference type="RuleBase" id="RU003664"/>
    </source>
</evidence>
<evidence type="ECO:0000259" key="20">
    <source>
        <dbReference type="Pfam" id="PF08245"/>
    </source>
</evidence>
<keyword evidence="17 18" id="KW-0131">Cell cycle</keyword>
<accession>A0A9X6WND8</accession>
<keyword evidence="17 18" id="KW-0132">Cell division</keyword>
<keyword evidence="8 17" id="KW-0436">Ligase</keyword>
<comment type="caution">
    <text evidence="21">The sequence shown here is derived from an EMBL/GenBank/DDBJ whole genome shotgun (WGS) entry which is preliminary data.</text>
</comment>
<dbReference type="InterPro" id="IPR013221">
    <property type="entry name" value="Mur_ligase_cen"/>
</dbReference>
<protein>
    <recommendedName>
        <fullName evidence="6 17">UDP-N-acetylmuramoylalanine--D-glutamate ligase</fullName>
        <ecNumber evidence="5 17">6.3.2.9</ecNumber>
    </recommendedName>
    <alternativeName>
        <fullName evidence="15 17">D-glutamic acid-adding enzyme</fullName>
    </alternativeName>
    <alternativeName>
        <fullName evidence="14 17">UDP-N-acetylmuramoyl-L-alanyl-D-glutamate synthetase</fullName>
    </alternativeName>
</protein>
<dbReference type="InterPro" id="IPR004101">
    <property type="entry name" value="Mur_ligase_C"/>
</dbReference>
<name>A0A9X6WND8_BACTU</name>
<dbReference type="Pfam" id="PF08245">
    <property type="entry name" value="Mur_ligase_M"/>
    <property type="match status" value="1"/>
</dbReference>